<dbReference type="Proteomes" id="UP000229523">
    <property type="component" value="Unassembled WGS sequence"/>
</dbReference>
<comment type="function">
    <text evidence="4">Subunits I and II form the functional core of the enzyme complex. Electrons originating in cytochrome c are transferred via heme a and Cu(A) to the binuclear center formed by heme a3 and Cu(B).</text>
</comment>
<dbReference type="Pfam" id="PF00116">
    <property type="entry name" value="COX2"/>
    <property type="match status" value="1"/>
</dbReference>
<dbReference type="RefSeq" id="WP_099578923.1">
    <property type="nucleotide sequence ID" value="NZ_MJBI02000002.1"/>
</dbReference>
<comment type="caution">
    <text evidence="9">The sequence shown here is derived from an EMBL/GenBank/DDBJ whole genome shotgun (WGS) entry which is preliminary data.</text>
</comment>
<evidence type="ECO:0000256" key="1">
    <source>
        <dbReference type="ARBA" id="ARBA00004196"/>
    </source>
</evidence>
<dbReference type="InterPro" id="IPR001505">
    <property type="entry name" value="Copper_CuA"/>
</dbReference>
<dbReference type="PROSITE" id="PS50857">
    <property type="entry name" value="COX2_CUA"/>
    <property type="match status" value="1"/>
</dbReference>
<protein>
    <recommendedName>
        <fullName evidence="5">Cytochrome aa3 subunit 2</fullName>
    </recommendedName>
</protein>
<sequence>MKVHKLEELWLIIGVVIIGLAIAITGYQAFAKEMAPPSHIETIDPTKVSETPPFNKPGLKKIGDNEYEAVMTLEAFKFEPQKLEVPKGAKVTFKLTSKDVVHGINIPNTNVNTMVVPGHIQTITQTFKKSDRFIMICNEYCGTGHDTMSMQIVVKE</sequence>
<dbReference type="PANTHER" id="PTHR42838:SF2">
    <property type="entry name" value="NITROUS-OXIDE REDUCTASE"/>
    <property type="match status" value="1"/>
</dbReference>
<name>A0A395GCX4_9STAP</name>
<evidence type="ECO:0000256" key="4">
    <source>
        <dbReference type="ARBA" id="ARBA00024688"/>
    </source>
</evidence>
<dbReference type="PROSITE" id="PS00078">
    <property type="entry name" value="COX2"/>
    <property type="match status" value="1"/>
</dbReference>
<dbReference type="InterPro" id="IPR008972">
    <property type="entry name" value="Cupredoxin"/>
</dbReference>
<keyword evidence="2" id="KW-0479">Metal-binding</keyword>
<keyword evidence="10" id="KW-1185">Reference proteome</keyword>
<dbReference type="InterPro" id="IPR034214">
    <property type="entry name" value="Ba3_CcO_II_C"/>
</dbReference>
<evidence type="ECO:0000256" key="3">
    <source>
        <dbReference type="ARBA" id="ARBA00023008"/>
    </source>
</evidence>
<keyword evidence="7" id="KW-0812">Transmembrane</keyword>
<dbReference type="EMBL" id="MJBI02000002">
    <property type="protein sequence ID" value="RAI81363.1"/>
    <property type="molecule type" value="Genomic_DNA"/>
</dbReference>
<keyword evidence="7" id="KW-0472">Membrane</keyword>
<evidence type="ECO:0000313" key="10">
    <source>
        <dbReference type="Proteomes" id="UP000229523"/>
    </source>
</evidence>
<evidence type="ECO:0000256" key="5">
    <source>
        <dbReference type="ARBA" id="ARBA00031399"/>
    </source>
</evidence>
<dbReference type="SUPFAM" id="SSF49503">
    <property type="entry name" value="Cupredoxins"/>
    <property type="match status" value="1"/>
</dbReference>
<evidence type="ECO:0000256" key="7">
    <source>
        <dbReference type="SAM" id="Phobius"/>
    </source>
</evidence>
<evidence type="ECO:0000256" key="6">
    <source>
        <dbReference type="ARBA" id="ARBA00047816"/>
    </source>
</evidence>
<comment type="subcellular location">
    <subcellularLocation>
        <location evidence="1">Cell envelope</location>
    </subcellularLocation>
</comment>
<dbReference type="GO" id="GO:0016020">
    <property type="term" value="C:membrane"/>
    <property type="evidence" value="ECO:0007669"/>
    <property type="project" value="InterPro"/>
</dbReference>
<proteinExistence type="predicted"/>
<dbReference type="Gene3D" id="2.60.40.420">
    <property type="entry name" value="Cupredoxins - blue copper proteins"/>
    <property type="match status" value="1"/>
</dbReference>
<dbReference type="GO" id="GO:0005507">
    <property type="term" value="F:copper ion binding"/>
    <property type="evidence" value="ECO:0007669"/>
    <property type="project" value="InterPro"/>
</dbReference>
<evidence type="ECO:0000256" key="2">
    <source>
        <dbReference type="ARBA" id="ARBA00022723"/>
    </source>
</evidence>
<evidence type="ECO:0000259" key="8">
    <source>
        <dbReference type="PROSITE" id="PS50857"/>
    </source>
</evidence>
<dbReference type="InterPro" id="IPR051403">
    <property type="entry name" value="NosZ/Cyto_c_oxidase_sub2"/>
</dbReference>
<evidence type="ECO:0000313" key="9">
    <source>
        <dbReference type="EMBL" id="RAI81363.1"/>
    </source>
</evidence>
<dbReference type="InterPro" id="IPR002429">
    <property type="entry name" value="CcO_II-like_C"/>
</dbReference>
<keyword evidence="7" id="KW-1133">Transmembrane helix</keyword>
<dbReference type="AlphaFoldDB" id="A0A395GCX4"/>
<dbReference type="PRINTS" id="PR01166">
    <property type="entry name" value="CYCOXIDASEII"/>
</dbReference>
<dbReference type="CDD" id="cd13913">
    <property type="entry name" value="ba3_CcO_II_C"/>
    <property type="match status" value="1"/>
</dbReference>
<dbReference type="GO" id="GO:0004129">
    <property type="term" value="F:cytochrome-c oxidase activity"/>
    <property type="evidence" value="ECO:0007669"/>
    <property type="project" value="UniProtKB-EC"/>
</dbReference>
<accession>A0A395GCX4</accession>
<organism evidence="9 10">
    <name type="scientific">Macrococcoides goetzii</name>
    <dbReference type="NCBI Taxonomy" id="1891097"/>
    <lineage>
        <taxon>Bacteria</taxon>
        <taxon>Bacillati</taxon>
        <taxon>Bacillota</taxon>
        <taxon>Bacilli</taxon>
        <taxon>Bacillales</taxon>
        <taxon>Staphylococcaceae</taxon>
        <taxon>Macrococcoides</taxon>
    </lineage>
</organism>
<feature type="transmembrane region" description="Helical" evidence="7">
    <location>
        <begin position="9"/>
        <end position="30"/>
    </location>
</feature>
<comment type="catalytic activity">
    <reaction evidence="6">
        <text>4 Fe(II)-[cytochrome c] + O2 + 8 H(+)(in) = 4 Fe(III)-[cytochrome c] + 2 H2O + 4 H(+)(out)</text>
        <dbReference type="Rhea" id="RHEA:11436"/>
        <dbReference type="Rhea" id="RHEA-COMP:10350"/>
        <dbReference type="Rhea" id="RHEA-COMP:14399"/>
        <dbReference type="ChEBI" id="CHEBI:15377"/>
        <dbReference type="ChEBI" id="CHEBI:15378"/>
        <dbReference type="ChEBI" id="CHEBI:15379"/>
        <dbReference type="ChEBI" id="CHEBI:29033"/>
        <dbReference type="ChEBI" id="CHEBI:29034"/>
        <dbReference type="EC" id="7.1.1.9"/>
    </reaction>
</comment>
<feature type="domain" description="Cytochrome oxidase subunit II copper A binding" evidence="8">
    <location>
        <begin position="49"/>
        <end position="156"/>
    </location>
</feature>
<keyword evidence="3" id="KW-0186">Copper</keyword>
<dbReference type="GO" id="GO:0030313">
    <property type="term" value="C:cell envelope"/>
    <property type="evidence" value="ECO:0007669"/>
    <property type="project" value="UniProtKB-SubCell"/>
</dbReference>
<reference evidence="9 10" key="1">
    <citation type="journal article" date="2018" name="Front. Microbiol.">
        <title>Description and Comparative Genomics of Macrococcus caseolyticus subsp. hominis subsp. nov., Macrococcus goetzii sp. nov., Macrococcus epidermidis sp. nov., and Macrococcus bohemicus sp. nov., Novel Macrococci From Human Clinical Material With Virulence Potential and Suspected Uptake of Foreign DNA by Natural Transformation.</title>
        <authorList>
            <person name="Maslanova I."/>
            <person name="Wertheimer Z."/>
            <person name="Sedlacek I."/>
            <person name="Svec P."/>
            <person name="Indrakova A."/>
            <person name="Kovarovic V."/>
            <person name="Schumann P."/>
            <person name="Sproer C."/>
            <person name="Kralova S."/>
            <person name="Sedo O."/>
            <person name="Kristofova L."/>
            <person name="Vrbovska V."/>
            <person name="Fuzik T."/>
            <person name="Petras P."/>
            <person name="Zdrahal Z."/>
            <person name="Ruzickova V."/>
            <person name="Doskar J."/>
            <person name="Pantucek R."/>
        </authorList>
    </citation>
    <scope>NUCLEOTIDE SEQUENCE [LARGE SCALE GENOMIC DNA]</scope>
    <source>
        <strain evidence="9 10">CCM 4927</strain>
    </source>
</reference>
<dbReference type="PANTHER" id="PTHR42838">
    <property type="entry name" value="CYTOCHROME C OXIDASE SUBUNIT II"/>
    <property type="match status" value="1"/>
</dbReference>
<gene>
    <name evidence="9" type="ORF">BFS35_007275</name>
</gene>